<sequence>MILEIGWDFSTNKIVDKYAVRMGQCLSSICAIQYLPVDEKRFPTLSDGVGRISFSSTKKVAEKLELKDNSERFPI</sequence>
<feature type="domain" description="RDRP core" evidence="2">
    <location>
        <begin position="8"/>
        <end position="70"/>
    </location>
</feature>
<keyword evidence="1" id="KW-0808">Transferase</keyword>
<dbReference type="Proteomes" id="UP000615446">
    <property type="component" value="Unassembled WGS sequence"/>
</dbReference>
<comment type="catalytic activity">
    <reaction evidence="1">
        <text>RNA(n) + a ribonucleoside 5'-triphosphate = RNA(n+1) + diphosphate</text>
        <dbReference type="Rhea" id="RHEA:21248"/>
        <dbReference type="Rhea" id="RHEA-COMP:14527"/>
        <dbReference type="Rhea" id="RHEA-COMP:17342"/>
        <dbReference type="ChEBI" id="CHEBI:33019"/>
        <dbReference type="ChEBI" id="CHEBI:61557"/>
        <dbReference type="ChEBI" id="CHEBI:140395"/>
        <dbReference type="EC" id="2.7.7.48"/>
    </reaction>
</comment>
<proteinExistence type="inferred from homology"/>
<dbReference type="GO" id="GO:0003723">
    <property type="term" value="F:RNA binding"/>
    <property type="evidence" value="ECO:0007669"/>
    <property type="project" value="UniProtKB-KW"/>
</dbReference>
<dbReference type="EMBL" id="BEXD01003334">
    <property type="protein sequence ID" value="GBC00855.1"/>
    <property type="molecule type" value="Genomic_DNA"/>
</dbReference>
<dbReference type="Pfam" id="PF05183">
    <property type="entry name" value="RdRP"/>
    <property type="match status" value="1"/>
</dbReference>
<evidence type="ECO:0000313" key="5">
    <source>
        <dbReference type="Proteomes" id="UP000247702"/>
    </source>
</evidence>
<comment type="caution">
    <text evidence="3">The sequence shown here is derived from an EMBL/GenBank/DDBJ whole genome shotgun (WGS) entry which is preliminary data.</text>
</comment>
<accession>A0A2Z6RRK5</accession>
<keyword evidence="1 4" id="KW-0696">RNA-directed RNA polymerase</keyword>
<evidence type="ECO:0000259" key="2">
    <source>
        <dbReference type="Pfam" id="PF05183"/>
    </source>
</evidence>
<dbReference type="Proteomes" id="UP000247702">
    <property type="component" value="Unassembled WGS sequence"/>
</dbReference>
<dbReference type="InterPro" id="IPR057596">
    <property type="entry name" value="RDRP_core"/>
</dbReference>
<dbReference type="EMBL" id="BLAL01000206">
    <property type="protein sequence ID" value="GES91684.1"/>
    <property type="molecule type" value="Genomic_DNA"/>
</dbReference>
<organism evidence="3 5">
    <name type="scientific">Rhizophagus clarus</name>
    <dbReference type="NCBI Taxonomy" id="94130"/>
    <lineage>
        <taxon>Eukaryota</taxon>
        <taxon>Fungi</taxon>
        <taxon>Fungi incertae sedis</taxon>
        <taxon>Mucoromycota</taxon>
        <taxon>Glomeromycotina</taxon>
        <taxon>Glomeromycetes</taxon>
        <taxon>Glomerales</taxon>
        <taxon>Glomeraceae</taxon>
        <taxon>Rhizophagus</taxon>
    </lineage>
</organism>
<dbReference type="AlphaFoldDB" id="A0A2Z6RRK5"/>
<evidence type="ECO:0000313" key="4">
    <source>
        <dbReference type="EMBL" id="GES91684.1"/>
    </source>
</evidence>
<dbReference type="GO" id="GO:0003968">
    <property type="term" value="F:RNA-directed RNA polymerase activity"/>
    <property type="evidence" value="ECO:0007669"/>
    <property type="project" value="UniProtKB-KW"/>
</dbReference>
<keyword evidence="1" id="KW-0694">RNA-binding</keyword>
<keyword evidence="1" id="KW-0548">Nucleotidyltransferase</keyword>
<gene>
    <name evidence="4" type="ORF">RCL2_001849000</name>
    <name evidence="3" type="ORF">RclHR1_00040006</name>
</gene>
<reference evidence="4" key="2">
    <citation type="submission" date="2019-10" db="EMBL/GenBank/DDBJ databases">
        <title>Conservation and host-specific expression of non-tandemly repeated heterogenous ribosome RNA gene in arbuscular mycorrhizal fungi.</title>
        <authorList>
            <person name="Maeda T."/>
            <person name="Kobayashi Y."/>
            <person name="Nakagawa T."/>
            <person name="Ezawa T."/>
            <person name="Yamaguchi K."/>
            <person name="Bino T."/>
            <person name="Nishimoto Y."/>
            <person name="Shigenobu S."/>
            <person name="Kawaguchi M."/>
        </authorList>
    </citation>
    <scope>NUCLEOTIDE SEQUENCE</scope>
    <source>
        <strain evidence="4">HR1</strain>
    </source>
</reference>
<evidence type="ECO:0000313" key="3">
    <source>
        <dbReference type="EMBL" id="GBC00855.1"/>
    </source>
</evidence>
<keyword evidence="5" id="KW-1185">Reference proteome</keyword>
<evidence type="ECO:0000256" key="1">
    <source>
        <dbReference type="RuleBase" id="RU363098"/>
    </source>
</evidence>
<reference evidence="3 5" key="1">
    <citation type="submission" date="2017-11" db="EMBL/GenBank/DDBJ databases">
        <title>The genome of Rhizophagus clarus HR1 reveals common genetic basis of auxotrophy among arbuscular mycorrhizal fungi.</title>
        <authorList>
            <person name="Kobayashi Y."/>
        </authorList>
    </citation>
    <scope>NUCLEOTIDE SEQUENCE [LARGE SCALE GENOMIC DNA]</scope>
    <source>
        <strain evidence="3 5">HR1</strain>
    </source>
</reference>
<dbReference type="EC" id="2.7.7.48" evidence="1"/>
<name>A0A2Z6RRK5_9GLOM</name>
<comment type="similarity">
    <text evidence="1">Belongs to the RdRP family.</text>
</comment>
<protein>
    <recommendedName>
        <fullName evidence="1">RNA-dependent RNA polymerase</fullName>
        <ecNumber evidence="1">2.7.7.48</ecNumber>
    </recommendedName>
</protein>